<organism evidence="13 14">
    <name type="scientific">Hondaea fermentalgiana</name>
    <dbReference type="NCBI Taxonomy" id="2315210"/>
    <lineage>
        <taxon>Eukaryota</taxon>
        <taxon>Sar</taxon>
        <taxon>Stramenopiles</taxon>
        <taxon>Bigyra</taxon>
        <taxon>Labyrinthulomycetes</taxon>
        <taxon>Thraustochytrida</taxon>
        <taxon>Thraustochytriidae</taxon>
        <taxon>Hondaea</taxon>
    </lineage>
</organism>
<accession>A0A2R5GNQ8</accession>
<protein>
    <recommendedName>
        <fullName evidence="10">E3 ubiquitin-protein ligase</fullName>
        <ecNumber evidence="10">2.3.2.27</ecNumber>
    </recommendedName>
</protein>
<name>A0A2R5GNQ8_9STRA</name>
<feature type="compositionally biased region" description="Basic residues" evidence="11">
    <location>
        <begin position="1213"/>
        <end position="1230"/>
    </location>
</feature>
<feature type="zinc finger region" description="UBR-type" evidence="9">
    <location>
        <begin position="105"/>
        <end position="176"/>
    </location>
</feature>
<proteinExistence type="inferred from homology"/>
<gene>
    <name evidence="13" type="ORF">FCC1311_061612</name>
</gene>
<feature type="compositionally biased region" description="Low complexity" evidence="11">
    <location>
        <begin position="871"/>
        <end position="884"/>
    </location>
</feature>
<dbReference type="InterPro" id="IPR044046">
    <property type="entry name" value="E3_ligase_UBR-like_C"/>
</dbReference>
<dbReference type="GO" id="GO:0016567">
    <property type="term" value="P:protein ubiquitination"/>
    <property type="evidence" value="ECO:0007669"/>
    <property type="project" value="UniProtKB-UniRule"/>
</dbReference>
<dbReference type="InterPro" id="IPR003126">
    <property type="entry name" value="Znf_UBR"/>
</dbReference>
<keyword evidence="4 10" id="KW-0479">Metal-binding</keyword>
<evidence type="ECO:0000256" key="10">
    <source>
        <dbReference type="RuleBase" id="RU366018"/>
    </source>
</evidence>
<dbReference type="UniPathway" id="UPA00143"/>
<comment type="similarity">
    <text evidence="8 10">Belongs to the E3 ubiquitin-protein ligase UBR1-like family.</text>
</comment>
<dbReference type="FunFam" id="2.10.110.30:FF:000002">
    <property type="entry name" value="Putative e3 ubiquitin-protein ligase ubr3"/>
    <property type="match status" value="1"/>
</dbReference>
<feature type="region of interest" description="Disordered" evidence="11">
    <location>
        <begin position="1"/>
        <end position="20"/>
    </location>
</feature>
<keyword evidence="7 10" id="KW-0862">Zinc</keyword>
<dbReference type="GO" id="GO:0061630">
    <property type="term" value="F:ubiquitin protein ligase activity"/>
    <property type="evidence" value="ECO:0007669"/>
    <property type="project" value="UniProtKB-UniRule"/>
</dbReference>
<feature type="region of interest" description="Disordered" evidence="11">
    <location>
        <begin position="1505"/>
        <end position="1530"/>
    </location>
</feature>
<feature type="compositionally biased region" description="Acidic residues" evidence="11">
    <location>
        <begin position="1381"/>
        <end position="1392"/>
    </location>
</feature>
<comment type="function">
    <text evidence="10">Ubiquitin ligase protein which is a component of the N-end rule pathway. Recognizes and binds to proteins bearing specific N-terminal residues that are destabilizing according to the N-end rule, leading to their ubiquitination and subsequent degradation.</text>
</comment>
<evidence type="ECO:0000256" key="4">
    <source>
        <dbReference type="ARBA" id="ARBA00022723"/>
    </source>
</evidence>
<dbReference type="GO" id="GO:0005737">
    <property type="term" value="C:cytoplasm"/>
    <property type="evidence" value="ECO:0007669"/>
    <property type="project" value="TreeGrafter"/>
</dbReference>
<evidence type="ECO:0000256" key="2">
    <source>
        <dbReference type="ARBA" id="ARBA00004906"/>
    </source>
</evidence>
<feature type="compositionally biased region" description="Polar residues" evidence="11">
    <location>
        <begin position="1807"/>
        <end position="1817"/>
    </location>
</feature>
<dbReference type="EMBL" id="BEYU01000068">
    <property type="protein sequence ID" value="GBG29941.1"/>
    <property type="molecule type" value="Genomic_DNA"/>
</dbReference>
<keyword evidence="5 10" id="KW-0863">Zinc-finger</keyword>
<feature type="domain" description="UBR-type" evidence="12">
    <location>
        <begin position="105"/>
        <end position="176"/>
    </location>
</feature>
<evidence type="ECO:0000256" key="8">
    <source>
        <dbReference type="ARBA" id="ARBA00046341"/>
    </source>
</evidence>
<dbReference type="Gene3D" id="2.10.110.30">
    <property type="match status" value="1"/>
</dbReference>
<evidence type="ECO:0000313" key="14">
    <source>
        <dbReference type="Proteomes" id="UP000241890"/>
    </source>
</evidence>
<feature type="region of interest" description="Disordered" evidence="11">
    <location>
        <begin position="1791"/>
        <end position="1832"/>
    </location>
</feature>
<dbReference type="PANTHER" id="PTHR21497:SF24">
    <property type="entry name" value="E3 UBIQUITIN-PROTEIN LIGASE UBR1"/>
    <property type="match status" value="1"/>
</dbReference>
<feature type="region of interest" description="Disordered" evidence="11">
    <location>
        <begin position="1342"/>
        <end position="1392"/>
    </location>
</feature>
<dbReference type="Pfam" id="PF18995">
    <property type="entry name" value="PRT6_C"/>
    <property type="match status" value="1"/>
</dbReference>
<feature type="region of interest" description="Disordered" evidence="11">
    <location>
        <begin position="1170"/>
        <end position="1242"/>
    </location>
</feature>
<dbReference type="InterPro" id="IPR039164">
    <property type="entry name" value="UBR1-like"/>
</dbReference>
<dbReference type="GO" id="GO:0000151">
    <property type="term" value="C:ubiquitin ligase complex"/>
    <property type="evidence" value="ECO:0007669"/>
    <property type="project" value="TreeGrafter"/>
</dbReference>
<evidence type="ECO:0000256" key="9">
    <source>
        <dbReference type="PROSITE-ProRule" id="PRU00508"/>
    </source>
</evidence>
<evidence type="ECO:0000256" key="6">
    <source>
        <dbReference type="ARBA" id="ARBA00022786"/>
    </source>
</evidence>
<dbReference type="GO" id="GO:0071596">
    <property type="term" value="P:ubiquitin-dependent protein catabolic process via the N-end rule pathway"/>
    <property type="evidence" value="ECO:0007669"/>
    <property type="project" value="UniProtKB-UniRule"/>
</dbReference>
<dbReference type="Pfam" id="PF02207">
    <property type="entry name" value="zf-UBR"/>
    <property type="match status" value="1"/>
</dbReference>
<dbReference type="PROSITE" id="PS51157">
    <property type="entry name" value="ZF_UBR"/>
    <property type="match status" value="1"/>
</dbReference>
<dbReference type="GO" id="GO:0008270">
    <property type="term" value="F:zinc ion binding"/>
    <property type="evidence" value="ECO:0007669"/>
    <property type="project" value="UniProtKB-UniRule"/>
</dbReference>
<evidence type="ECO:0000256" key="11">
    <source>
        <dbReference type="SAM" id="MobiDB-lite"/>
    </source>
</evidence>
<dbReference type="OrthoDB" id="26387at2759"/>
<dbReference type="Proteomes" id="UP000241890">
    <property type="component" value="Unassembled WGS sequence"/>
</dbReference>
<feature type="region of interest" description="Disordered" evidence="11">
    <location>
        <begin position="856"/>
        <end position="885"/>
    </location>
</feature>
<evidence type="ECO:0000313" key="13">
    <source>
        <dbReference type="EMBL" id="GBG29941.1"/>
    </source>
</evidence>
<comment type="pathway">
    <text evidence="2 10">Protein modification; protein ubiquitination.</text>
</comment>
<dbReference type="PANTHER" id="PTHR21497">
    <property type="entry name" value="UBIQUITIN LIGASE E3 ALPHA-RELATED"/>
    <property type="match status" value="1"/>
</dbReference>
<comment type="catalytic activity">
    <reaction evidence="1 10">
        <text>S-ubiquitinyl-[E2 ubiquitin-conjugating enzyme]-L-cysteine + [acceptor protein]-L-lysine = [E2 ubiquitin-conjugating enzyme]-L-cysteine + N(6)-ubiquitinyl-[acceptor protein]-L-lysine.</text>
        <dbReference type="EC" id="2.3.2.27"/>
    </reaction>
</comment>
<feature type="region of interest" description="Disordered" evidence="11">
    <location>
        <begin position="1426"/>
        <end position="1445"/>
    </location>
</feature>
<feature type="compositionally biased region" description="Low complexity" evidence="11">
    <location>
        <begin position="1"/>
        <end position="17"/>
    </location>
</feature>
<keyword evidence="14" id="KW-1185">Reference proteome</keyword>
<feature type="compositionally biased region" description="Acidic residues" evidence="11">
    <location>
        <begin position="1426"/>
        <end position="1437"/>
    </location>
</feature>
<keyword evidence="3 10" id="KW-0808">Transferase</keyword>
<evidence type="ECO:0000259" key="12">
    <source>
        <dbReference type="PROSITE" id="PS51157"/>
    </source>
</evidence>
<dbReference type="CDD" id="cd19673">
    <property type="entry name" value="UBR-box_UBR3"/>
    <property type="match status" value="1"/>
</dbReference>
<dbReference type="EC" id="2.3.2.27" evidence="10"/>
<feature type="compositionally biased region" description="Basic and acidic residues" evidence="11">
    <location>
        <begin position="1195"/>
        <end position="1212"/>
    </location>
</feature>
<sequence length="2347" mass="256330">MRASSTRGSSVSVSSGGQNPSEAAAMLAIRHQIALLGQKTTRQESFTNTEVTTVAGEALGLSGQKSVAACLNELLFSRSPRGPPGTPVLRGSEGVRKLKRENRQERCGKLFREGDLAYNCLTCQVDSTCVICQECFDESDHTGHEVTFHRTDPGGCCDCGDEEAWAPSGFCSRHGAHNLAASADNDATTDARDNLPPGVRVQFEAILDAVFANVQQGLSEVFKSYTREFDRADVAAPEDLVSEPDSLNVVLNNDDVHTFEEVQQALARLRPDVTLSGPAIIEKTSMIDKHGRAPVFKVKFSNHDELVKGLEVAHRVRKHLDTAGLLVCISRGVQLTFERRAVAGLAWVLEMAQLSQGLARCVVERFISPPVHDIVDTVHAEAYMRAKCGETHYWPQDGGPSHVPDALSDQRLSIVETALKYDVLLPKQFAKHLQSLWLGLLTHVDFKQTLGSAFMTFHRHMVSAFSNGLGTAQETFGGLSVQLLTVPSVIQRIENEFRERGKDVVVESLDTIKNFLLSCCCKVNADWATPDGPVRRLAQFDFAESTGINHERYMHAIFDARYVMRLVKHPLVDAEDMTQFKRLRAFLGAIAIAQRMNPQRRHQGAEHVLQETNDWIRAFKLSMALHNIIRLGSQQVGAGIASLAASQNRVSLLELVHDVVERYPAKFNDGAISLENALHQALHLRNRASPASKDINFDQFSEDVLRVVATNAQVGAQLWRRTGMTMDNILTNYKGVCATSMYQCDVSFLQIAVAVQGADRVVFLLLDKFGLRPYISSGSRSDAVSALPGSDLHNSYGQLLDELLRLLVHMSTEIPVARGAGRAAVRREVIHALAASETNCTFSRVMGSVRNARIAMSDGPPEATAANEDGAASSQSPATSSPEADVMEESYWVSASEVENMLDLVANRHGSASSTSVSYSLKSECWDEVDPLYWNVSRQHEELVAERLSKANDDMGRESWPMVGTPPGPPVRVFAAARLIPWSRTVQQQIIGQVCVDVFRAAHVAVVRLSKAESKPYGLEASSHSLPAETVTHTAKVPPGLLYTVLHMITLAMHTADALGTSEATSRERMLLACNLSLVEIVVNLEALFTSEGQDEKVANLRWCSDQLALRHPKAIHVLREALSLASTPPQISVDHTDSEMLAGNVSPNAAMSVDTPIPLEDVELALHSQRSSTGAKGDVKMHESNDGGSDFDAQEGRSSKEEHEGGETADSKKKKKKKKVKGAKKKQKRDRGAEAQKAAMARMEAAQARALERMGGEGAFTEDAVHEENYCVLCHEHLQKKQYAFLGYVRGSAWGNVLPLLPGETCPPEVLSTPRKPAGWMHNVEDQSDADLSGERETHGLAHAGGVSRRRNEAARQTAAGATDGDMDWTLANDNMEGDHADDDDDDDEGDVFGVDMEFEDDFGGFAEVMNEIADDDEELGEDIYENASDDGDEDAGNGNEIGRITLGAGTGARAGVGQDQGAQIDGDALRRNFLQFGDIFDAATGRLQPDPGEMIAAIHRAARQGEGQGATPGRQDQGDAPGGIDDADVHGQVANVHIAQRIQHMVAHMIREQQQTRSSTRKEQVVLENPEHVVPASQRDVYVGFCSHAMHVECLQTYIASLRSRGGWPSVAPLPNVAEHEFLCPMCKSLSNVILPHIPEARAPVEKRRRVSSSSATPHEMVRFITGELDGLDARDLSFKARADIETFADMLHMTYKSPTAEDLSLAASNRRSMRSPRTLVAAEKSDRLLGLWKALGFSLRAQASVRQPACGDDDSNASFRQLTERVQGTKKQWLSMLRAASVLMHEPAQAAGGSAGSSLDNRGDTANSPTSLSSGGKGPRGRDDPESTASNGVAEALFEMLSRGRTRRCKELCAGLAPGKRMRVTLVLDDDLESLVAPTLIKATRRATRVDGAGSFELAVGDRVMDIDTERNTMVVEREIIPDGVLLNMADPVTLTVALLSALPAPLYIRAVRAVAMATLVQGVMEAPSVGVCEKCHDSRKFAMAEGWVPALRRVAPEATADHVYYALYVKLARFLRASVLLLAVASEAKDASEFIELDEYATDETEALWMRFLGLPSIGEMTNSGELMEIIERWKSTIGAQPSVPESQLLVHPCCLDQTRLRLVSLPTNYEQLLKIVRRSAKCPTTGRVTSRPALCLRCGMVVCATEKCCSRNGIGPGTLHAQSCGGGSGAFLLVQRCIVMLVHGVHQARMSAPYVDSHGEVDDFLSRGRPLRFHEPAFKALQFICSNNEICHKVVSQLTMQELRPHYSMFYLDAFARGISTCIRICFDQSKIVTGRGWARISFCHGDVECHTRTLTLMPNMYTVACQLTSALLMHLMRCAKLMHTVVLVDADKHFQGVTTHL</sequence>
<keyword evidence="6 10" id="KW-0833">Ubl conjugation pathway</keyword>
<evidence type="ECO:0000256" key="7">
    <source>
        <dbReference type="ARBA" id="ARBA00022833"/>
    </source>
</evidence>
<comment type="caution">
    <text evidence="13">The sequence shown here is derived from an EMBL/GenBank/DDBJ whole genome shotgun (WGS) entry which is preliminary data.</text>
</comment>
<evidence type="ECO:0000256" key="1">
    <source>
        <dbReference type="ARBA" id="ARBA00000900"/>
    </source>
</evidence>
<dbReference type="InParanoid" id="A0A2R5GNQ8"/>
<evidence type="ECO:0000256" key="3">
    <source>
        <dbReference type="ARBA" id="ARBA00022679"/>
    </source>
</evidence>
<dbReference type="SMART" id="SM00396">
    <property type="entry name" value="ZnF_UBR1"/>
    <property type="match status" value="1"/>
</dbReference>
<evidence type="ECO:0000256" key="5">
    <source>
        <dbReference type="ARBA" id="ARBA00022771"/>
    </source>
</evidence>
<reference evidence="13 14" key="1">
    <citation type="submission" date="2017-12" db="EMBL/GenBank/DDBJ databases">
        <title>Sequencing, de novo assembly and annotation of complete genome of a new Thraustochytrid species, strain FCC1311.</title>
        <authorList>
            <person name="Sedici K."/>
            <person name="Godart F."/>
            <person name="Aiese Cigliano R."/>
            <person name="Sanseverino W."/>
            <person name="Barakat M."/>
            <person name="Ortet P."/>
            <person name="Marechal E."/>
            <person name="Cagnac O."/>
            <person name="Amato A."/>
        </authorList>
    </citation>
    <scope>NUCLEOTIDE SEQUENCE [LARGE SCALE GENOMIC DNA]</scope>
</reference>